<evidence type="ECO:0008006" key="3">
    <source>
        <dbReference type="Google" id="ProtNLM"/>
    </source>
</evidence>
<proteinExistence type="predicted"/>
<accession>A0A1E5GNN3</accession>
<gene>
    <name evidence="1" type="ORF">BCR21_04815</name>
</gene>
<reference evidence="2" key="1">
    <citation type="submission" date="2016-09" db="EMBL/GenBank/DDBJ databases">
        <authorList>
            <person name="Gulvik C.A."/>
        </authorList>
    </citation>
    <scope>NUCLEOTIDE SEQUENCE [LARGE SCALE GENOMIC DNA]</scope>
    <source>
        <strain evidence="2">DSM 23328</strain>
    </source>
</reference>
<dbReference type="STRING" id="903984.BCR21_04815"/>
<evidence type="ECO:0000313" key="2">
    <source>
        <dbReference type="Proteomes" id="UP000094068"/>
    </source>
</evidence>
<keyword evidence="2" id="KW-1185">Reference proteome</keyword>
<dbReference type="AlphaFoldDB" id="A0A1E5GNN3"/>
<dbReference type="Proteomes" id="UP000094068">
    <property type="component" value="Unassembled WGS sequence"/>
</dbReference>
<organism evidence="1 2">
    <name type="scientific">Enterococcus ureasiticus</name>
    <dbReference type="NCBI Taxonomy" id="903984"/>
    <lineage>
        <taxon>Bacteria</taxon>
        <taxon>Bacillati</taxon>
        <taxon>Bacillota</taxon>
        <taxon>Bacilli</taxon>
        <taxon>Lactobacillales</taxon>
        <taxon>Enterococcaceae</taxon>
        <taxon>Enterococcus</taxon>
    </lineage>
</organism>
<dbReference type="InterPro" id="IPR021530">
    <property type="entry name" value="AllH-like"/>
</dbReference>
<comment type="caution">
    <text evidence="1">The sequence shown here is derived from an EMBL/GenBank/DDBJ whole genome shotgun (WGS) entry which is preliminary data.</text>
</comment>
<protein>
    <recommendedName>
        <fullName evidence="3">DUF2877 domain-containing protein</fullName>
    </recommendedName>
</protein>
<dbReference type="RefSeq" id="WP_069645353.1">
    <property type="nucleotide sequence ID" value="NZ_MIJZ01000001.1"/>
</dbReference>
<dbReference type="Pfam" id="PF11392">
    <property type="entry name" value="AllH"/>
    <property type="match status" value="1"/>
</dbReference>
<sequence>MFVNACFIDQFLLADHFEEQKWQVHSKYKNSFNIQDERKQQLVVVTTTNYPFMPNGIYLQANDFSQVLSSIEIGEQIKWEQKCLHFSRNHLLLIHGKPYSSLVGTATRNLMEISQKKLFSYSDSLAKKTGSQHSLAQFLEGMNPFKEAIISLCSEDQSQQKSGLNFLLGRGMGLTPSGDDMIVGHLAARFLLDKESSILTNLLLTELLAERSVTTDISKHYLLCALSGRFSEPVLKLIEALTTNSSEEKIKKIVNGVISVGHTSGVDLLAGLLTTIKSLGTK</sequence>
<name>A0A1E5GNN3_9ENTE</name>
<dbReference type="EMBL" id="MIJZ01000001">
    <property type="protein sequence ID" value="OEG14314.1"/>
    <property type="molecule type" value="Genomic_DNA"/>
</dbReference>
<evidence type="ECO:0000313" key="1">
    <source>
        <dbReference type="EMBL" id="OEG14314.1"/>
    </source>
</evidence>
<dbReference type="OrthoDB" id="4933449at2"/>